<dbReference type="InterPro" id="IPR000073">
    <property type="entry name" value="AB_hydrolase_1"/>
</dbReference>
<dbReference type="PANTHER" id="PTHR43433">
    <property type="entry name" value="HYDROLASE, ALPHA/BETA FOLD FAMILY PROTEIN"/>
    <property type="match status" value="1"/>
</dbReference>
<sequence>MASTPDTPSVEGTAPFTYKGETYQTWYKVFGSLQGRTRAPLICLHGGPGLAHDYLLPLADLASPTAGSVPVIFYDQLSGGRSTHLPGKPPAFWTIDLFADELASLLTHLGVEDGFHLLGHSWGGVLAAEFAVRRAPPGLRSLVFTNSLPSMALWVESNVRLLQGLPAWVMEGVVAGYADKDKLLRSLKEVHSKHGCILKPPPKEFTGTLEDLFADDSSLAVPAAMFAPDGELASWTIIDRLHLISVPALVINGRMDIAQDFVVRPFFEKMQKVKWRTFESSSHTPMWEEREEYNKEVLAFLDM</sequence>
<evidence type="ECO:0000256" key="2">
    <source>
        <dbReference type="ARBA" id="ARBA00022801"/>
    </source>
</evidence>
<dbReference type="PIRSF" id="PIRSF005539">
    <property type="entry name" value="Pept_S33_TRI_F1"/>
    <property type="match status" value="1"/>
</dbReference>
<dbReference type="OrthoDB" id="190201at2759"/>
<dbReference type="Proteomes" id="UP000076727">
    <property type="component" value="Unassembled WGS sequence"/>
</dbReference>
<reference evidence="4 5" key="1">
    <citation type="journal article" date="2016" name="Mol. Biol. Evol.">
        <title>Comparative Genomics of Early-Diverging Mushroom-Forming Fungi Provides Insights into the Origins of Lignocellulose Decay Capabilities.</title>
        <authorList>
            <person name="Nagy L.G."/>
            <person name="Riley R."/>
            <person name="Tritt A."/>
            <person name="Adam C."/>
            <person name="Daum C."/>
            <person name="Floudas D."/>
            <person name="Sun H."/>
            <person name="Yadav J.S."/>
            <person name="Pangilinan J."/>
            <person name="Larsson K.H."/>
            <person name="Matsuura K."/>
            <person name="Barry K."/>
            <person name="Labutti K."/>
            <person name="Kuo R."/>
            <person name="Ohm R.A."/>
            <person name="Bhattacharya S.S."/>
            <person name="Shirouzu T."/>
            <person name="Yoshinaga Y."/>
            <person name="Martin F.M."/>
            <person name="Grigoriev I.V."/>
            <person name="Hibbett D.S."/>
        </authorList>
    </citation>
    <scope>NUCLEOTIDE SEQUENCE [LARGE SCALE GENOMIC DNA]</scope>
    <source>
        <strain evidence="4 5">L-15889</strain>
    </source>
</reference>
<dbReference type="PRINTS" id="PR00793">
    <property type="entry name" value="PROAMNOPTASE"/>
</dbReference>
<proteinExistence type="inferred from homology"/>
<dbReference type="Gene3D" id="3.40.50.1820">
    <property type="entry name" value="alpha/beta hydrolase"/>
    <property type="match status" value="1"/>
</dbReference>
<dbReference type="InterPro" id="IPR002410">
    <property type="entry name" value="Peptidase_S33"/>
</dbReference>
<dbReference type="STRING" id="1314783.A0A165RD84"/>
<keyword evidence="2" id="KW-0378">Hydrolase</keyword>
<dbReference type="SUPFAM" id="SSF53474">
    <property type="entry name" value="alpha/beta-Hydrolases"/>
    <property type="match status" value="1"/>
</dbReference>
<protein>
    <submittedName>
        <fullName evidence="4">Proline-specific peptidase</fullName>
    </submittedName>
</protein>
<name>A0A165RD84_9APHY</name>
<keyword evidence="5" id="KW-1185">Reference proteome</keyword>
<accession>A0A165RD84</accession>
<dbReference type="InterPro" id="IPR050471">
    <property type="entry name" value="AB_hydrolase"/>
</dbReference>
<evidence type="ECO:0000259" key="3">
    <source>
        <dbReference type="Pfam" id="PF00561"/>
    </source>
</evidence>
<comment type="similarity">
    <text evidence="1">Belongs to the peptidase S33 family.</text>
</comment>
<organism evidence="4 5">
    <name type="scientific">Daedalea quercina L-15889</name>
    <dbReference type="NCBI Taxonomy" id="1314783"/>
    <lineage>
        <taxon>Eukaryota</taxon>
        <taxon>Fungi</taxon>
        <taxon>Dikarya</taxon>
        <taxon>Basidiomycota</taxon>
        <taxon>Agaricomycotina</taxon>
        <taxon>Agaricomycetes</taxon>
        <taxon>Polyporales</taxon>
        <taxon>Fomitopsis</taxon>
    </lineage>
</organism>
<feature type="domain" description="AB hydrolase-1" evidence="3">
    <location>
        <begin position="40"/>
        <end position="257"/>
    </location>
</feature>
<dbReference type="InterPro" id="IPR005945">
    <property type="entry name" value="Pro_imino_pep"/>
</dbReference>
<dbReference type="PANTHER" id="PTHR43433:SF5">
    <property type="entry name" value="AB HYDROLASE-1 DOMAIN-CONTAINING PROTEIN"/>
    <property type="match status" value="1"/>
</dbReference>
<dbReference type="GO" id="GO:0008233">
    <property type="term" value="F:peptidase activity"/>
    <property type="evidence" value="ECO:0007669"/>
    <property type="project" value="InterPro"/>
</dbReference>
<dbReference type="AlphaFoldDB" id="A0A165RD84"/>
<dbReference type="NCBIfam" id="TIGR01250">
    <property type="entry name" value="pro_imino_pep_2"/>
    <property type="match status" value="1"/>
</dbReference>
<dbReference type="EMBL" id="KV429050">
    <property type="protein sequence ID" value="KZT70601.1"/>
    <property type="molecule type" value="Genomic_DNA"/>
</dbReference>
<dbReference type="Pfam" id="PF00561">
    <property type="entry name" value="Abhydrolase_1"/>
    <property type="match status" value="1"/>
</dbReference>
<gene>
    <name evidence="4" type="ORF">DAEQUDRAFT_725138</name>
</gene>
<evidence type="ECO:0000313" key="4">
    <source>
        <dbReference type="EMBL" id="KZT70601.1"/>
    </source>
</evidence>
<evidence type="ECO:0000256" key="1">
    <source>
        <dbReference type="ARBA" id="ARBA00010088"/>
    </source>
</evidence>
<evidence type="ECO:0000313" key="5">
    <source>
        <dbReference type="Proteomes" id="UP000076727"/>
    </source>
</evidence>
<dbReference type="InterPro" id="IPR029058">
    <property type="entry name" value="AB_hydrolase_fold"/>
</dbReference>
<dbReference type="GO" id="GO:0006508">
    <property type="term" value="P:proteolysis"/>
    <property type="evidence" value="ECO:0007669"/>
    <property type="project" value="InterPro"/>
</dbReference>